<dbReference type="Proteomes" id="UP001404956">
    <property type="component" value="Unassembled WGS sequence"/>
</dbReference>
<evidence type="ECO:0000313" key="1">
    <source>
        <dbReference type="EMBL" id="GAA5533814.1"/>
    </source>
</evidence>
<keyword evidence="2" id="KW-1185">Reference proteome</keyword>
<accession>A0ABP9XEM3</accession>
<gene>
    <name evidence="1" type="ORF">Dalu01_02222</name>
</gene>
<reference evidence="1 2" key="1">
    <citation type="submission" date="2024-02" db="EMBL/GenBank/DDBJ databases">
        <title>Deinococcus aluminii NBRC 112889.</title>
        <authorList>
            <person name="Ichikawa N."/>
            <person name="Katano-Makiyama Y."/>
            <person name="Hidaka K."/>
        </authorList>
    </citation>
    <scope>NUCLEOTIDE SEQUENCE [LARGE SCALE GENOMIC DNA]</scope>
    <source>
        <strain evidence="1 2">NBRC 112889</strain>
    </source>
</reference>
<proteinExistence type="predicted"/>
<evidence type="ECO:0000313" key="2">
    <source>
        <dbReference type="Proteomes" id="UP001404956"/>
    </source>
</evidence>
<dbReference type="RefSeq" id="WP_345454564.1">
    <property type="nucleotide sequence ID" value="NZ_BAABRV010000005.1"/>
</dbReference>
<sequence length="97" mass="10698">MPDHDRPEPTITVLNATIRDADTLRFLNAARERLGEAALSEVIGRELPELLKGAGFHDVRCPACAQVSLEADVAGAKQDTWQCPHCGKATHFMEWTE</sequence>
<comment type="caution">
    <text evidence="1">The sequence shown here is derived from an EMBL/GenBank/DDBJ whole genome shotgun (WGS) entry which is preliminary data.</text>
</comment>
<protein>
    <submittedName>
        <fullName evidence="1">Uncharacterized protein</fullName>
    </submittedName>
</protein>
<name>A0ABP9XEM3_9DEIO</name>
<dbReference type="EMBL" id="BAABRV010000005">
    <property type="protein sequence ID" value="GAA5533814.1"/>
    <property type="molecule type" value="Genomic_DNA"/>
</dbReference>
<organism evidence="1 2">
    <name type="scientific">Deinococcus aluminii</name>
    <dbReference type="NCBI Taxonomy" id="1656885"/>
    <lineage>
        <taxon>Bacteria</taxon>
        <taxon>Thermotogati</taxon>
        <taxon>Deinococcota</taxon>
        <taxon>Deinococci</taxon>
        <taxon>Deinococcales</taxon>
        <taxon>Deinococcaceae</taxon>
        <taxon>Deinococcus</taxon>
    </lineage>
</organism>